<dbReference type="HOGENOM" id="CLU_087240_0_0_0"/>
<dbReference type="PANTHER" id="PTHR43591">
    <property type="entry name" value="METHYLTRANSFERASE"/>
    <property type="match status" value="1"/>
</dbReference>
<keyword evidence="2" id="KW-0489">Methyltransferase</keyword>
<dbReference type="AlphaFoldDB" id="W0RJU1"/>
<keyword evidence="2" id="KW-0808">Transferase</keyword>
<dbReference type="Pfam" id="PF08241">
    <property type="entry name" value="Methyltransf_11"/>
    <property type="match status" value="1"/>
</dbReference>
<reference evidence="2 3" key="1">
    <citation type="journal article" date="2014" name="Genome Announc.">
        <title>Genome Sequence and Methylome of Soil Bacterium Gemmatirosa kalamazoonensis KBS708T, a Member of the Rarely Cultivated Gemmatimonadetes Phylum.</title>
        <authorList>
            <person name="Debruyn J.M."/>
            <person name="Radosevich M."/>
            <person name="Wommack K.E."/>
            <person name="Polson S.W."/>
            <person name="Hauser L.J."/>
            <person name="Fawaz M.N."/>
            <person name="Korlach J."/>
            <person name="Tsai Y.C."/>
        </authorList>
    </citation>
    <scope>NUCLEOTIDE SEQUENCE [LARGE SCALE GENOMIC DNA]</scope>
    <source>
        <strain evidence="2 3">KBS708</strain>
    </source>
</reference>
<dbReference type="GO" id="GO:0008757">
    <property type="term" value="F:S-adenosylmethionine-dependent methyltransferase activity"/>
    <property type="evidence" value="ECO:0007669"/>
    <property type="project" value="InterPro"/>
</dbReference>
<evidence type="ECO:0000313" key="3">
    <source>
        <dbReference type="Proteomes" id="UP000019151"/>
    </source>
</evidence>
<dbReference type="SUPFAM" id="SSF53335">
    <property type="entry name" value="S-adenosyl-L-methionine-dependent methyltransferases"/>
    <property type="match status" value="1"/>
</dbReference>
<keyword evidence="3" id="KW-1185">Reference proteome</keyword>
<dbReference type="eggNOG" id="COG2226">
    <property type="taxonomic scope" value="Bacteria"/>
</dbReference>
<dbReference type="STRING" id="861299.J421_3514"/>
<gene>
    <name evidence="2" type="ORF">J421_3514</name>
</gene>
<name>W0RJU1_9BACT</name>
<dbReference type="InParanoid" id="W0RJU1"/>
<evidence type="ECO:0000313" key="2">
    <source>
        <dbReference type="EMBL" id="AHG91051.1"/>
    </source>
</evidence>
<dbReference type="Gene3D" id="3.40.50.150">
    <property type="entry name" value="Vaccinia Virus protein VP39"/>
    <property type="match status" value="1"/>
</dbReference>
<protein>
    <submittedName>
        <fullName evidence="2">Methyltransferase type 11</fullName>
    </submittedName>
</protein>
<dbReference type="InterPro" id="IPR013216">
    <property type="entry name" value="Methyltransf_11"/>
</dbReference>
<dbReference type="RefSeq" id="WP_104022761.1">
    <property type="nucleotide sequence ID" value="NZ_CP007128.1"/>
</dbReference>
<dbReference type="OrthoDB" id="9789575at2"/>
<dbReference type="Proteomes" id="UP000019151">
    <property type="component" value="Chromosome"/>
</dbReference>
<evidence type="ECO:0000259" key="1">
    <source>
        <dbReference type="Pfam" id="PF08241"/>
    </source>
</evidence>
<organism evidence="2 3">
    <name type="scientific">Gemmatirosa kalamazoonensis</name>
    <dbReference type="NCBI Taxonomy" id="861299"/>
    <lineage>
        <taxon>Bacteria</taxon>
        <taxon>Pseudomonadati</taxon>
        <taxon>Gemmatimonadota</taxon>
        <taxon>Gemmatimonadia</taxon>
        <taxon>Gemmatimonadales</taxon>
        <taxon>Gemmatimonadaceae</taxon>
        <taxon>Gemmatirosa</taxon>
    </lineage>
</organism>
<dbReference type="PATRIC" id="fig|861299.3.peg.3566"/>
<feature type="domain" description="Methyltransferase type 11" evidence="1">
    <location>
        <begin position="55"/>
        <end position="144"/>
    </location>
</feature>
<dbReference type="KEGG" id="gba:J421_3514"/>
<dbReference type="InterPro" id="IPR029063">
    <property type="entry name" value="SAM-dependent_MTases_sf"/>
</dbReference>
<sequence>MIVSNVDERTVEGFGAEWSAFTYEEADRAELQEMFDAYFRLFPWDELPPNAVGADIGCGTGRWARLAAPRVGKLHCVDASDDALAVARRNLAGAPNVEFHHASVDALPFAPGSLDFLYSLGVLHHVPDTAGAIRACARTLKPGAPMLLYLYYRFDNRPAWFRALWGASDALRRGIARMPFRLRLLTSQAIAFGVYWPLARTAKLIERTTGRVPGSFPLAAYRDRSMYVMRTDALDRFGTRLEQRFTRAEIRDMMARAGLERVRIDEDGPVCWCAVGYRSADAA</sequence>
<dbReference type="CDD" id="cd02440">
    <property type="entry name" value="AdoMet_MTases"/>
    <property type="match status" value="1"/>
</dbReference>
<accession>W0RJU1</accession>
<dbReference type="EMBL" id="CP007128">
    <property type="protein sequence ID" value="AHG91051.1"/>
    <property type="molecule type" value="Genomic_DNA"/>
</dbReference>
<proteinExistence type="predicted"/>
<dbReference type="GO" id="GO:0032259">
    <property type="term" value="P:methylation"/>
    <property type="evidence" value="ECO:0007669"/>
    <property type="project" value="UniProtKB-KW"/>
</dbReference>